<name>A0ABD3H9W4_9MARC</name>
<dbReference type="Proteomes" id="UP001633002">
    <property type="component" value="Unassembled WGS sequence"/>
</dbReference>
<reference evidence="1 2" key="1">
    <citation type="submission" date="2024-09" db="EMBL/GenBank/DDBJ databases">
        <title>Chromosome-scale assembly of Riccia sorocarpa.</title>
        <authorList>
            <person name="Paukszto L."/>
        </authorList>
    </citation>
    <scope>NUCLEOTIDE SEQUENCE [LARGE SCALE GENOMIC DNA]</scope>
    <source>
        <strain evidence="1">LP-2024</strain>
        <tissue evidence="1">Aerial parts of the thallus</tissue>
    </source>
</reference>
<evidence type="ECO:0000313" key="1">
    <source>
        <dbReference type="EMBL" id="KAL3687616.1"/>
    </source>
</evidence>
<organism evidence="1 2">
    <name type="scientific">Riccia sorocarpa</name>
    <dbReference type="NCBI Taxonomy" id="122646"/>
    <lineage>
        <taxon>Eukaryota</taxon>
        <taxon>Viridiplantae</taxon>
        <taxon>Streptophyta</taxon>
        <taxon>Embryophyta</taxon>
        <taxon>Marchantiophyta</taxon>
        <taxon>Marchantiopsida</taxon>
        <taxon>Marchantiidae</taxon>
        <taxon>Marchantiales</taxon>
        <taxon>Ricciaceae</taxon>
        <taxon>Riccia</taxon>
    </lineage>
</organism>
<dbReference type="EMBL" id="JBJQOH010000004">
    <property type="protein sequence ID" value="KAL3687616.1"/>
    <property type="molecule type" value="Genomic_DNA"/>
</dbReference>
<dbReference type="AlphaFoldDB" id="A0ABD3H9W4"/>
<gene>
    <name evidence="1" type="ORF">R1sor_013925</name>
</gene>
<comment type="caution">
    <text evidence="1">The sequence shown here is derived from an EMBL/GenBank/DDBJ whole genome shotgun (WGS) entry which is preliminary data.</text>
</comment>
<evidence type="ECO:0000313" key="2">
    <source>
        <dbReference type="Proteomes" id="UP001633002"/>
    </source>
</evidence>
<sequence>MRLRLQFLVSGATVQNLIEDLNVVEALLFACWVSLLCIQKMLDRILNLIDDYLITVTKQEEEACAEKSDDNDLPFSDVEELDLAASEVSEDVFKNEQIPHSCGG</sequence>
<accession>A0ABD3H9W4</accession>
<proteinExistence type="predicted"/>
<keyword evidence="2" id="KW-1185">Reference proteome</keyword>
<protein>
    <submittedName>
        <fullName evidence="1">Uncharacterized protein</fullName>
    </submittedName>
</protein>